<keyword evidence="2" id="KW-1185">Reference proteome</keyword>
<proteinExistence type="predicted"/>
<dbReference type="Proteomes" id="UP000663879">
    <property type="component" value="Unassembled WGS sequence"/>
</dbReference>
<dbReference type="OrthoDB" id="407509at2759"/>
<dbReference type="PANTHER" id="PTHR47027">
    <property type="entry name" value="REVERSE TRANSCRIPTASE DOMAIN-CONTAINING PROTEIN"/>
    <property type="match status" value="1"/>
</dbReference>
<sequence length="245" mass="28906">MVEDFKYLGSYIRSSEKDIEMRIGLTWTAFENIKHVLTSSKINLKLRMRIFNSACIPVLLYGFESWTLTETSSDTLNYLVRTLYLIICGIKQSKTHMTNEELYKIVKQRLITEELRKRELKCIGQSFRMHLKEPANIYSLYQSKVRELNKIGIPSTQYIERITKFLTNDIKVKLTSVEISKYSIDKESWSKLITEPSSAHDFTIFYVKFGKIRESNHHCMSFKSSKISKLKKIKQIKLDDYYLCF</sequence>
<dbReference type="PANTHER" id="PTHR47027:SF20">
    <property type="entry name" value="REVERSE TRANSCRIPTASE-LIKE PROTEIN WITH RNA-DIRECTED DNA POLYMERASE DOMAIN"/>
    <property type="match status" value="1"/>
</dbReference>
<name>A0A814N420_9BILA</name>
<accession>A0A814N420</accession>
<organism evidence="1 2">
    <name type="scientific">Brachionus calyciflorus</name>
    <dbReference type="NCBI Taxonomy" id="104777"/>
    <lineage>
        <taxon>Eukaryota</taxon>
        <taxon>Metazoa</taxon>
        <taxon>Spiralia</taxon>
        <taxon>Gnathifera</taxon>
        <taxon>Rotifera</taxon>
        <taxon>Eurotatoria</taxon>
        <taxon>Monogononta</taxon>
        <taxon>Pseudotrocha</taxon>
        <taxon>Ploima</taxon>
        <taxon>Brachionidae</taxon>
        <taxon>Brachionus</taxon>
    </lineage>
</organism>
<gene>
    <name evidence="1" type="ORF">OXX778_LOCUS20450</name>
</gene>
<dbReference type="AlphaFoldDB" id="A0A814N420"/>
<dbReference type="EMBL" id="CAJNOC010006815">
    <property type="protein sequence ID" value="CAF1086448.1"/>
    <property type="molecule type" value="Genomic_DNA"/>
</dbReference>
<reference evidence="1" key="1">
    <citation type="submission" date="2021-02" db="EMBL/GenBank/DDBJ databases">
        <authorList>
            <person name="Nowell W R."/>
        </authorList>
    </citation>
    <scope>NUCLEOTIDE SEQUENCE</scope>
    <source>
        <strain evidence="1">Ploen Becks lab</strain>
    </source>
</reference>
<protein>
    <submittedName>
        <fullName evidence="1">Uncharacterized protein</fullName>
    </submittedName>
</protein>
<evidence type="ECO:0000313" key="2">
    <source>
        <dbReference type="Proteomes" id="UP000663879"/>
    </source>
</evidence>
<evidence type="ECO:0000313" key="1">
    <source>
        <dbReference type="EMBL" id="CAF1086448.1"/>
    </source>
</evidence>
<comment type="caution">
    <text evidence="1">The sequence shown here is derived from an EMBL/GenBank/DDBJ whole genome shotgun (WGS) entry which is preliminary data.</text>
</comment>